<evidence type="ECO:0000313" key="2">
    <source>
        <dbReference type="EMBL" id="MCQ4163895.1"/>
    </source>
</evidence>
<feature type="transmembrane region" description="Helical" evidence="1">
    <location>
        <begin position="107"/>
        <end position="127"/>
    </location>
</feature>
<proteinExistence type="predicted"/>
<comment type="caution">
    <text evidence="2">The sequence shown here is derived from an EMBL/GenBank/DDBJ whole genome shotgun (WGS) entry which is preliminary data.</text>
</comment>
<feature type="transmembrane region" description="Helical" evidence="1">
    <location>
        <begin position="47"/>
        <end position="65"/>
    </location>
</feature>
<dbReference type="RefSeq" id="WP_255911574.1">
    <property type="nucleotide sequence ID" value="NZ_JANFQO010000003.1"/>
</dbReference>
<accession>A0ABT1QNS3</accession>
<reference evidence="2" key="1">
    <citation type="submission" date="2022-07" db="EMBL/GenBank/DDBJ databases">
        <title>Tahibacter sp., a new gammaproteobacterium isolated from the silt sample collected at pig farm.</title>
        <authorList>
            <person name="Chen H."/>
        </authorList>
    </citation>
    <scope>NUCLEOTIDE SEQUENCE</scope>
    <source>
        <strain evidence="2">P2K</strain>
    </source>
</reference>
<sequence length="148" mass="16078">MNATTERRPTLFRRLLLLDFATGAITSLALLVAAAPLAELFGLSQRLLVVSAVILLGYATLLLIMQRAERIPRALAWTLIELNLLWVIASFAVAFGGWYAPTFWGKVVVVGQALFVLDLALLQLYAWRREGKVLSAPAVPAPAALHAA</sequence>
<keyword evidence="3" id="KW-1185">Reference proteome</keyword>
<dbReference type="EMBL" id="JANFQO010000003">
    <property type="protein sequence ID" value="MCQ4163895.1"/>
    <property type="molecule type" value="Genomic_DNA"/>
</dbReference>
<keyword evidence="1" id="KW-1133">Transmembrane helix</keyword>
<feature type="transmembrane region" description="Helical" evidence="1">
    <location>
        <begin position="15"/>
        <end position="35"/>
    </location>
</feature>
<protein>
    <recommendedName>
        <fullName evidence="4">Integral membrane protein</fullName>
    </recommendedName>
</protein>
<evidence type="ECO:0008006" key="4">
    <source>
        <dbReference type="Google" id="ProtNLM"/>
    </source>
</evidence>
<name>A0ABT1QNS3_9GAMM</name>
<dbReference type="Proteomes" id="UP001165498">
    <property type="component" value="Unassembled WGS sequence"/>
</dbReference>
<keyword evidence="1" id="KW-0812">Transmembrane</keyword>
<feature type="transmembrane region" description="Helical" evidence="1">
    <location>
        <begin position="77"/>
        <end position="101"/>
    </location>
</feature>
<evidence type="ECO:0000256" key="1">
    <source>
        <dbReference type="SAM" id="Phobius"/>
    </source>
</evidence>
<keyword evidence="1" id="KW-0472">Membrane</keyword>
<organism evidence="2 3">
    <name type="scientific">Tahibacter harae</name>
    <dbReference type="NCBI Taxonomy" id="2963937"/>
    <lineage>
        <taxon>Bacteria</taxon>
        <taxon>Pseudomonadati</taxon>
        <taxon>Pseudomonadota</taxon>
        <taxon>Gammaproteobacteria</taxon>
        <taxon>Lysobacterales</taxon>
        <taxon>Rhodanobacteraceae</taxon>
        <taxon>Tahibacter</taxon>
    </lineage>
</organism>
<gene>
    <name evidence="2" type="ORF">NM961_04145</name>
</gene>
<evidence type="ECO:0000313" key="3">
    <source>
        <dbReference type="Proteomes" id="UP001165498"/>
    </source>
</evidence>